<dbReference type="RefSeq" id="WP_069938001.1">
    <property type="nucleotide sequence ID" value="NZ_MAMP01000020.1"/>
</dbReference>
<dbReference type="Proteomes" id="UP000095658">
    <property type="component" value="Unassembled WGS sequence"/>
</dbReference>
<keyword evidence="3" id="KW-1185">Reference proteome</keyword>
<sequence>MSQNLSSKKNKSGLEKDYDERRNHTLELGKKAIDALLAEGKEVTLHNVSQKTKELDQKEKGIHFNTIRRHEELYAYYKEKSKSYKMKQKELKKHLPYRENKKHTFFQEFGQLKPDRNLKNVSRQYTRLTKGELIARLIAAEQYIAEGRQEDLKKLFETYEG</sequence>
<accession>A0A1E7DPU9</accession>
<proteinExistence type="predicted"/>
<protein>
    <submittedName>
        <fullName evidence="2">Uncharacterized protein</fullName>
    </submittedName>
</protein>
<dbReference type="OrthoDB" id="2734700at2"/>
<dbReference type="EMBL" id="MAMP01000020">
    <property type="protein sequence ID" value="OES45120.1"/>
    <property type="molecule type" value="Genomic_DNA"/>
</dbReference>
<evidence type="ECO:0000313" key="2">
    <source>
        <dbReference type="EMBL" id="OES45120.1"/>
    </source>
</evidence>
<name>A0A1E7DPU9_9BACI</name>
<organism evidence="2 3">
    <name type="scientific">Domibacillus iocasae</name>
    <dbReference type="NCBI Taxonomy" id="1714016"/>
    <lineage>
        <taxon>Bacteria</taxon>
        <taxon>Bacillati</taxon>
        <taxon>Bacillota</taxon>
        <taxon>Bacilli</taxon>
        <taxon>Bacillales</taxon>
        <taxon>Bacillaceae</taxon>
        <taxon>Domibacillus</taxon>
    </lineage>
</organism>
<dbReference type="STRING" id="1714016.BA724_03670"/>
<evidence type="ECO:0000313" key="3">
    <source>
        <dbReference type="Proteomes" id="UP000095658"/>
    </source>
</evidence>
<gene>
    <name evidence="2" type="ORF">BA724_03670</name>
</gene>
<comment type="caution">
    <text evidence="2">The sequence shown here is derived from an EMBL/GenBank/DDBJ whole genome shotgun (WGS) entry which is preliminary data.</text>
</comment>
<dbReference type="AlphaFoldDB" id="A0A1E7DPU9"/>
<evidence type="ECO:0000256" key="1">
    <source>
        <dbReference type="SAM" id="MobiDB-lite"/>
    </source>
</evidence>
<feature type="region of interest" description="Disordered" evidence="1">
    <location>
        <begin position="1"/>
        <end position="21"/>
    </location>
</feature>
<reference evidence="2 3" key="1">
    <citation type="submission" date="2016-06" db="EMBL/GenBank/DDBJ databases">
        <title>Domibacillus iocasae genome sequencing.</title>
        <authorList>
            <person name="Verma A."/>
            <person name="Pal Y."/>
            <person name="Ojha A.K."/>
            <person name="Krishnamurthi S."/>
        </authorList>
    </citation>
    <scope>NUCLEOTIDE SEQUENCE [LARGE SCALE GENOMIC DNA]</scope>
    <source>
        <strain evidence="2 3">DSM 29979</strain>
    </source>
</reference>
<feature type="compositionally biased region" description="Basic and acidic residues" evidence="1">
    <location>
        <begin position="12"/>
        <end position="21"/>
    </location>
</feature>